<dbReference type="SUPFAM" id="SSF56784">
    <property type="entry name" value="HAD-like"/>
    <property type="match status" value="1"/>
</dbReference>
<dbReference type="InterPro" id="IPR036412">
    <property type="entry name" value="HAD-like_sf"/>
</dbReference>
<protein>
    <recommendedName>
        <fullName evidence="3">HAD-IIIC family phosphatase</fullName>
    </recommendedName>
</protein>
<evidence type="ECO:0000313" key="2">
    <source>
        <dbReference type="Proteomes" id="UP000321323"/>
    </source>
</evidence>
<gene>
    <name evidence="1" type="ORF">E7V67_021965</name>
</gene>
<evidence type="ECO:0008006" key="3">
    <source>
        <dbReference type="Google" id="ProtNLM"/>
    </source>
</evidence>
<dbReference type="EMBL" id="CP136508">
    <property type="protein sequence ID" value="WUR12343.1"/>
    <property type="molecule type" value="Genomic_DNA"/>
</dbReference>
<evidence type="ECO:0000313" key="1">
    <source>
        <dbReference type="EMBL" id="WUR12343.1"/>
    </source>
</evidence>
<dbReference type="InterPro" id="IPR023214">
    <property type="entry name" value="HAD_sf"/>
</dbReference>
<accession>A0ABZ1UJP5</accession>
<sequence length="647" mass="72305">MSNDAVFNLPGMGKIKLVVWDLDETFWRGILTEGGIVYQQAHHDLVIELARRGVVSAICSNNDEAPVRAYLEERGLWDYFVFPQVSWARKGGMVRRLIDNAQLRSANVLFIDDKPSNLDEVAQACPGIMTALPDRIDALIARVGELPVSDPAMTRLQQYKILEQKAAARQQVLDLGASGDDFLRQSAIRVRFLTGAQAPVDRIVEMIERTNQLNFTRMQPPRAAIVDMLRHADWEAGCIEVADRYGDYGIVGFYAVQKAGGRRLLRHYLFSCRILNMDVEAWLYHHLGRPELGDIATNGFERPRAIDWITVERAPSGASGAGTACKRKPSLAARASYQLFLLTQRLPALRYCSLWTSAMAARLLPYRPVASAPMLLRGGCDTWAIADFLRADGVASVREVGEWRQTLEALRYPESLGHVSLARLSQALLWSGDLTLAHGTSTRDLFAGHDMAVLSLARDYKAGLYRYRDTDVLLPIAPFDVDLTDPAVWPEVTSWRTRHGPASGPWLAPCYSLAGLRWLKENCTPLSAAERRQRILDNIAWCAERAAIGVRLVFVTAAELAPDDIYPMWRGIPDEVSLLNKHVAALVAKLDNATLLPVQEVVRDKALLADRHPYHYVRSVHQTLARLLQNIGDDTRDAVPHMLHRAT</sequence>
<name>A0ABZ1UJP5_9BURK</name>
<dbReference type="Gene3D" id="3.40.50.1000">
    <property type="entry name" value="HAD superfamily/HAD-like"/>
    <property type="match status" value="1"/>
</dbReference>
<proteinExistence type="predicted"/>
<keyword evidence="2" id="KW-1185">Reference proteome</keyword>
<dbReference type="Proteomes" id="UP000321323">
    <property type="component" value="Chromosome"/>
</dbReference>
<reference evidence="1 2" key="1">
    <citation type="journal article" date="2019" name="Int. J. Syst. Evol. Microbiol.">
        <title>The Draft Whole-Genome Sequence of the Antibiotic Producer Empedobacter haloabium ATCC 31962 Provides Indications for Its Taxonomic Reclassification.</title>
        <authorList>
            <person name="Miess H."/>
            <person name="Arlt P."/>
            <person name="Apel A.K."/>
            <person name="Weber T."/>
            <person name="Nieselt K."/>
            <person name="Hanssen F."/>
            <person name="Czemmel S."/>
            <person name="Nahnsen S."/>
            <person name="Gross H."/>
        </authorList>
    </citation>
    <scope>NUCLEOTIDE SEQUENCE [LARGE SCALE GENOMIC DNA]</scope>
    <source>
        <strain evidence="1 2">ATCC 31962</strain>
    </source>
</reference>
<organism evidence="1 2">
    <name type="scientific">[Empedobacter] haloabium</name>
    <dbReference type="NCBI Taxonomy" id="592317"/>
    <lineage>
        <taxon>Bacteria</taxon>
        <taxon>Pseudomonadati</taxon>
        <taxon>Pseudomonadota</taxon>
        <taxon>Betaproteobacteria</taxon>
        <taxon>Burkholderiales</taxon>
        <taxon>Oxalobacteraceae</taxon>
        <taxon>Telluria group</taxon>
        <taxon>Telluria group incertae sedis</taxon>
    </lineage>
</organism>